<proteinExistence type="predicted"/>
<feature type="region of interest" description="Disordered" evidence="1">
    <location>
        <begin position="90"/>
        <end position="161"/>
    </location>
</feature>
<gene>
    <name evidence="2" type="ORF">VITISV_022178</name>
</gene>
<dbReference type="EMBL" id="AM424886">
    <property type="protein sequence ID" value="CAN75577.1"/>
    <property type="molecule type" value="Genomic_DNA"/>
</dbReference>
<feature type="compositionally biased region" description="Basic and acidic residues" evidence="1">
    <location>
        <begin position="91"/>
        <end position="161"/>
    </location>
</feature>
<name>A5AEW0_VITVI</name>
<reference evidence="2" key="1">
    <citation type="journal article" date="2007" name="PLoS ONE">
        <title>The first genome sequence of an elite grapevine cultivar (Pinot noir Vitis vinifera L.): coping with a highly heterozygous genome.</title>
        <authorList>
            <person name="Velasco R."/>
            <person name="Zharkikh A."/>
            <person name="Troggio M."/>
            <person name="Cartwright D.A."/>
            <person name="Cestaro A."/>
            <person name="Pruss D."/>
            <person name="Pindo M."/>
            <person name="FitzGerald L.M."/>
            <person name="Vezzulli S."/>
            <person name="Reid J."/>
            <person name="Malacarne G."/>
            <person name="Iliev D."/>
            <person name="Coppola G."/>
            <person name="Wardell B."/>
            <person name="Micheletti D."/>
            <person name="Macalma T."/>
            <person name="Facci M."/>
            <person name="Mitchell J.T."/>
            <person name="Perazzolli M."/>
            <person name="Eldredge G."/>
            <person name="Gatto P."/>
            <person name="Oyzerski R."/>
            <person name="Moretto M."/>
            <person name="Gutin N."/>
            <person name="Stefanini M."/>
            <person name="Chen Y."/>
            <person name="Segala C."/>
            <person name="Davenport C."/>
            <person name="Dematte L."/>
            <person name="Mraz A."/>
            <person name="Battilana J."/>
            <person name="Stormo K."/>
            <person name="Costa F."/>
            <person name="Tao Q."/>
            <person name="Si-Ammour A."/>
            <person name="Harkins T."/>
            <person name="Lackey A."/>
            <person name="Perbost C."/>
            <person name="Taillon B."/>
            <person name="Stella A."/>
            <person name="Solovyev V."/>
            <person name="Fawcett J.A."/>
            <person name="Sterck L."/>
            <person name="Vandepoele K."/>
            <person name="Grando S.M."/>
            <person name="Toppo S."/>
            <person name="Moser C."/>
            <person name="Lanchbury J."/>
            <person name="Bogden R."/>
            <person name="Skolnick M."/>
            <person name="Sgaramella V."/>
            <person name="Bhatnagar S.K."/>
            <person name="Fontana P."/>
            <person name="Gutin A."/>
            <person name="Van de Peer Y."/>
            <person name="Salamini F."/>
            <person name="Viola R."/>
        </authorList>
    </citation>
    <scope>NUCLEOTIDE SEQUENCE</scope>
</reference>
<sequence length="161" mass="19109">MSVANIGKLQENTAVVRARGLRNFTAKGQHFRSQRLISQPCNILPLAWSDLLAMAVTPSFQLRITHRKRYQRIRTCMTGEIETPFSPIRRQAPDVKYPEKVERQPDRIPDVRYPEKVERRPDRIPDVRYPEKVERRSDRIPDVRYPEKVERRPDRILPRVE</sequence>
<evidence type="ECO:0000256" key="1">
    <source>
        <dbReference type="SAM" id="MobiDB-lite"/>
    </source>
</evidence>
<organism evidence="2">
    <name type="scientific">Vitis vinifera</name>
    <name type="common">Grape</name>
    <dbReference type="NCBI Taxonomy" id="29760"/>
    <lineage>
        <taxon>Eukaryota</taxon>
        <taxon>Viridiplantae</taxon>
        <taxon>Streptophyta</taxon>
        <taxon>Embryophyta</taxon>
        <taxon>Tracheophyta</taxon>
        <taxon>Spermatophyta</taxon>
        <taxon>Magnoliopsida</taxon>
        <taxon>eudicotyledons</taxon>
        <taxon>Gunneridae</taxon>
        <taxon>Pentapetalae</taxon>
        <taxon>rosids</taxon>
        <taxon>Vitales</taxon>
        <taxon>Vitaceae</taxon>
        <taxon>Viteae</taxon>
        <taxon>Vitis</taxon>
    </lineage>
</organism>
<protein>
    <submittedName>
        <fullName evidence="2">Uncharacterized protein</fullName>
    </submittedName>
</protein>
<evidence type="ECO:0000313" key="2">
    <source>
        <dbReference type="EMBL" id="CAN75577.1"/>
    </source>
</evidence>
<dbReference type="AlphaFoldDB" id="A5AEW0"/>
<accession>A5AEW0</accession>